<dbReference type="Proteomes" id="UP000192491">
    <property type="component" value="Unassembled WGS sequence"/>
</dbReference>
<name>A0A1Y1QQC0_9GAMM</name>
<dbReference type="Gene3D" id="3.30.530.20">
    <property type="match status" value="1"/>
</dbReference>
<dbReference type="AlphaFoldDB" id="A0A1Y1QQC0"/>
<reference evidence="1 2" key="1">
    <citation type="submission" date="2017-01" db="EMBL/GenBank/DDBJ databases">
        <title>Novel large sulfur bacteria in the metagenomes of groundwater-fed chemosynthetic microbial mats in the Lake Huron basin.</title>
        <authorList>
            <person name="Sharrar A.M."/>
            <person name="Flood B.E."/>
            <person name="Bailey J.V."/>
            <person name="Jones D.S."/>
            <person name="Biddanda B."/>
            <person name="Ruberg S.A."/>
            <person name="Marcus D.N."/>
            <person name="Dick G.J."/>
        </authorList>
    </citation>
    <scope>NUCLEOTIDE SEQUENCE [LARGE SCALE GENOMIC DNA]</scope>
    <source>
        <strain evidence="1">A8</strain>
    </source>
</reference>
<dbReference type="InterPro" id="IPR023393">
    <property type="entry name" value="START-like_dom_sf"/>
</dbReference>
<organism evidence="1 2">
    <name type="scientific">Thiothrix lacustris</name>
    <dbReference type="NCBI Taxonomy" id="525917"/>
    <lineage>
        <taxon>Bacteria</taxon>
        <taxon>Pseudomonadati</taxon>
        <taxon>Pseudomonadota</taxon>
        <taxon>Gammaproteobacteria</taxon>
        <taxon>Thiotrichales</taxon>
        <taxon>Thiotrichaceae</taxon>
        <taxon>Thiothrix</taxon>
    </lineage>
</organism>
<evidence type="ECO:0008006" key="3">
    <source>
        <dbReference type="Google" id="ProtNLM"/>
    </source>
</evidence>
<evidence type="ECO:0000313" key="2">
    <source>
        <dbReference type="Proteomes" id="UP000192491"/>
    </source>
</evidence>
<sequence>MLGMLLGALVLVLLLVLLVGMLLPAREQVTRVELFKAPVAEVWEALNNLPGQAQWRTGLKSVQTLDDDEGLRWVEQPLQGTAVVLRKTKEIPLQELILELQQRGIHATRQARLNNVPGGTRVTFTQTLQITMPVRRLLNRFHGGVDNRLDGFIRQLRVKFSA</sequence>
<dbReference type="SUPFAM" id="SSF55961">
    <property type="entry name" value="Bet v1-like"/>
    <property type="match status" value="1"/>
</dbReference>
<proteinExistence type="predicted"/>
<accession>A0A1Y1QQC0</accession>
<gene>
    <name evidence="1" type="ORF">BWK73_18005</name>
</gene>
<comment type="caution">
    <text evidence="1">The sequence shown here is derived from an EMBL/GenBank/DDBJ whole genome shotgun (WGS) entry which is preliminary data.</text>
</comment>
<dbReference type="CDD" id="cd07812">
    <property type="entry name" value="SRPBCC"/>
    <property type="match status" value="1"/>
</dbReference>
<protein>
    <recommendedName>
        <fullName evidence="3">Polyketide cyclase</fullName>
    </recommendedName>
</protein>
<dbReference type="EMBL" id="MTEJ01000090">
    <property type="protein sequence ID" value="OQX11331.1"/>
    <property type="molecule type" value="Genomic_DNA"/>
</dbReference>
<evidence type="ECO:0000313" key="1">
    <source>
        <dbReference type="EMBL" id="OQX11331.1"/>
    </source>
</evidence>